<evidence type="ECO:0000256" key="1">
    <source>
        <dbReference type="SAM" id="SignalP"/>
    </source>
</evidence>
<organism evidence="2 3">
    <name type="scientific">Trichinella zimbabwensis</name>
    <dbReference type="NCBI Taxonomy" id="268475"/>
    <lineage>
        <taxon>Eukaryota</taxon>
        <taxon>Metazoa</taxon>
        <taxon>Ecdysozoa</taxon>
        <taxon>Nematoda</taxon>
        <taxon>Enoplea</taxon>
        <taxon>Dorylaimia</taxon>
        <taxon>Trichinellida</taxon>
        <taxon>Trichinellidae</taxon>
        <taxon>Trichinella</taxon>
    </lineage>
</organism>
<comment type="caution">
    <text evidence="2">The sequence shown here is derived from an EMBL/GenBank/DDBJ whole genome shotgun (WGS) entry which is preliminary data.</text>
</comment>
<feature type="chain" id="PRO_5006879409" description="Secreted protein" evidence="1">
    <location>
        <begin position="21"/>
        <end position="97"/>
    </location>
</feature>
<reference evidence="2 3" key="1">
    <citation type="submission" date="2015-01" db="EMBL/GenBank/DDBJ databases">
        <title>Evolution of Trichinella species and genotypes.</title>
        <authorList>
            <person name="Korhonen P.K."/>
            <person name="Edoardo P."/>
            <person name="Giuseppe L.R."/>
            <person name="Gasser R.B."/>
        </authorList>
    </citation>
    <scope>NUCLEOTIDE SEQUENCE [LARGE SCALE GENOMIC DNA]</scope>
    <source>
        <strain evidence="2">ISS1029</strain>
    </source>
</reference>
<evidence type="ECO:0000313" key="3">
    <source>
        <dbReference type="Proteomes" id="UP000055024"/>
    </source>
</evidence>
<gene>
    <name evidence="2" type="ORF">T11_12817</name>
</gene>
<accession>A0A0V1HSU7</accession>
<evidence type="ECO:0008006" key="4">
    <source>
        <dbReference type="Google" id="ProtNLM"/>
    </source>
</evidence>
<proteinExistence type="predicted"/>
<evidence type="ECO:0000313" key="2">
    <source>
        <dbReference type="EMBL" id="KRZ13835.1"/>
    </source>
</evidence>
<keyword evidence="3" id="KW-1185">Reference proteome</keyword>
<protein>
    <recommendedName>
        <fullName evidence="4">Secreted protein</fullName>
    </recommendedName>
</protein>
<dbReference type="AlphaFoldDB" id="A0A0V1HSU7"/>
<dbReference type="Proteomes" id="UP000055024">
    <property type="component" value="Unassembled WGS sequence"/>
</dbReference>
<sequence length="97" mass="10995">MLFNGLFYALGLFTIRSLLASRLRLRGPENVHCNDALDECRTETRRKLRGIGSVTDHAPNNDKNAKSKLQQYDMQVQMLQYPTVPSGATHFKVVKCV</sequence>
<feature type="signal peptide" evidence="1">
    <location>
        <begin position="1"/>
        <end position="20"/>
    </location>
</feature>
<dbReference type="EMBL" id="JYDP01000029">
    <property type="protein sequence ID" value="KRZ13835.1"/>
    <property type="molecule type" value="Genomic_DNA"/>
</dbReference>
<keyword evidence="1" id="KW-0732">Signal</keyword>
<name>A0A0V1HSU7_9BILA</name>